<evidence type="ECO:0000313" key="3">
    <source>
        <dbReference type="Proteomes" id="UP001165120"/>
    </source>
</evidence>
<dbReference type="AlphaFoldDB" id="A0A9W6SX07"/>
<dbReference type="EMBL" id="BSXN01000458">
    <property type="protein sequence ID" value="GME68648.1"/>
    <property type="molecule type" value="Genomic_DNA"/>
</dbReference>
<feature type="compositionally biased region" description="Low complexity" evidence="1">
    <location>
        <begin position="718"/>
        <end position="743"/>
    </location>
</feature>
<feature type="region of interest" description="Disordered" evidence="1">
    <location>
        <begin position="665"/>
        <end position="789"/>
    </location>
</feature>
<dbReference type="PANTHER" id="PTHR19321:SF41">
    <property type="entry name" value="FASCETTO-RELATED"/>
    <property type="match status" value="1"/>
</dbReference>
<dbReference type="GO" id="GO:0008017">
    <property type="term" value="F:microtubule binding"/>
    <property type="evidence" value="ECO:0007669"/>
    <property type="project" value="InterPro"/>
</dbReference>
<feature type="compositionally biased region" description="Basic residues" evidence="1">
    <location>
        <begin position="665"/>
        <end position="676"/>
    </location>
</feature>
<comment type="caution">
    <text evidence="2">The sequence shown here is derived from an EMBL/GenBank/DDBJ whole genome shotgun (WGS) entry which is preliminary data.</text>
</comment>
<evidence type="ECO:0000256" key="1">
    <source>
        <dbReference type="SAM" id="MobiDB-lite"/>
    </source>
</evidence>
<dbReference type="Gene3D" id="1.20.58.1520">
    <property type="match status" value="1"/>
</dbReference>
<dbReference type="GO" id="GO:0005737">
    <property type="term" value="C:cytoplasm"/>
    <property type="evidence" value="ECO:0007669"/>
    <property type="project" value="TreeGrafter"/>
</dbReference>
<reference evidence="2" key="1">
    <citation type="submission" date="2023-04" db="EMBL/GenBank/DDBJ databases">
        <title>Candida boidinii NBRC 10035.</title>
        <authorList>
            <person name="Ichikawa N."/>
            <person name="Sato H."/>
            <person name="Tonouchi N."/>
        </authorList>
    </citation>
    <scope>NUCLEOTIDE SEQUENCE</scope>
    <source>
        <strain evidence="2">NBRC 10035</strain>
    </source>
</reference>
<dbReference type="GO" id="GO:0051256">
    <property type="term" value="P:mitotic spindle midzone assembly"/>
    <property type="evidence" value="ECO:0007669"/>
    <property type="project" value="TreeGrafter"/>
</dbReference>
<protein>
    <submittedName>
        <fullName evidence="2">Unnamed protein product</fullName>
    </submittedName>
</protein>
<dbReference type="Pfam" id="PF03999">
    <property type="entry name" value="MAP65_ASE1"/>
    <property type="match status" value="1"/>
</dbReference>
<accession>A0A9W6SX07</accession>
<feature type="region of interest" description="Disordered" evidence="1">
    <location>
        <begin position="949"/>
        <end position="975"/>
    </location>
</feature>
<dbReference type="GO" id="GO:1990023">
    <property type="term" value="C:mitotic spindle midzone"/>
    <property type="evidence" value="ECO:0007669"/>
    <property type="project" value="TreeGrafter"/>
</dbReference>
<dbReference type="PANTHER" id="PTHR19321">
    <property type="entry name" value="PROTEIN REGULATOR OF CYTOKINESIS 1 PRC1-RELATED"/>
    <property type="match status" value="1"/>
</dbReference>
<gene>
    <name evidence="2" type="ORF">Cboi02_000178000</name>
</gene>
<feature type="compositionally biased region" description="Basic and acidic residues" evidence="1">
    <location>
        <begin position="687"/>
        <end position="701"/>
    </location>
</feature>
<evidence type="ECO:0000313" key="2">
    <source>
        <dbReference type="EMBL" id="GME68648.1"/>
    </source>
</evidence>
<name>A0A9W6SX07_CANBO</name>
<feature type="compositionally biased region" description="Low complexity" evidence="1">
    <location>
        <begin position="956"/>
        <end position="969"/>
    </location>
</feature>
<feature type="compositionally biased region" description="Basic and acidic residues" evidence="1">
    <location>
        <begin position="754"/>
        <end position="763"/>
    </location>
</feature>
<keyword evidence="3" id="KW-1185">Reference proteome</keyword>
<proteinExistence type="predicted"/>
<feature type="compositionally biased region" description="Low complexity" evidence="1">
    <location>
        <begin position="770"/>
        <end position="786"/>
    </location>
</feature>
<organism evidence="2 3">
    <name type="scientific">Candida boidinii</name>
    <name type="common">Yeast</name>
    <dbReference type="NCBI Taxonomy" id="5477"/>
    <lineage>
        <taxon>Eukaryota</taxon>
        <taxon>Fungi</taxon>
        <taxon>Dikarya</taxon>
        <taxon>Ascomycota</taxon>
        <taxon>Saccharomycotina</taxon>
        <taxon>Pichiomycetes</taxon>
        <taxon>Pichiales</taxon>
        <taxon>Pichiaceae</taxon>
        <taxon>Ogataea</taxon>
        <taxon>Ogataea/Candida clade</taxon>
    </lineage>
</organism>
<dbReference type="Proteomes" id="UP001165120">
    <property type="component" value="Unassembled WGS sequence"/>
</dbReference>
<sequence length="975" mass="113739">MISTDKLQSFIQDLSSSQKDQLLNLLNSQQDTQPQHPHQEQEQEQQILDDQIIHPLQIHNSALSTPDSNSYINTVNSDITSTIQRTINNNNNIHTIDTINTPNKNTNVDAILIRITTKLNNLNNFNNKLGLNINQNENDLNSFKFFLNQLNVNLNNYENYLINNEKILNDDFKKSLNAFNKIFNILNKFQLINDNNNNSITKNFNFENFLNSNSNKFKNIIKDFDDSNLKDLNYYINTDPNFKNYTLLDLNNELNLNLIKIRPIFIDIIIEFSKKILKFYDFLQKLNDYYLNDNNNDGNFLDNLPSIEDSKFYSNLNDTKDELKQIEIIKLILNSSKFIEINPILINKLNIEINNLNVELNKRIDNFNTIINNINDLKILLFDDENDDVMDLDNEFDEIKLNNDELNLIANQSIDNYSLNNLNNFKKIESKLIQIKEKRQLMLDYYVEECENYFKILSQKDLNNIEFNLIDFLKINKNLKLKSFINFKNLLINLKFEKLKHLKEFIFQFRERIKNYWNILMYDENYCLNDFKEFYINDESKYDEDLLNLHSNYILKLRNEIDEIKPLLKLISNLNELKSDKKSLDLSIKDPSRLLKRNSFKILKNEEKLRNKLNKLLPLTINELKLKIKEFELKYNRFFIINNENYSITLNNLEIELLGKNSHHNYHQNKKLKSIRGRSNERSIQTSRERSRSKSLPRKEILASSTRQNKPPIPIPIPRSRSISRSNSGTLSRSNSNLSSKNRSVSRKSINDPFDSKEVKDISPTKYNHSSSSNTSSSSDSSCGSSYINQQPRKIPGSVLLSSNAHKINLEKLNTNDSLLLLPSSSSKINNKNIIIPEIPVISNFTIHQDTENNNLDINYSKPSSPSKLPIYKSYTATNNIISNTRSYLNRIPTSPVKFKDTVQHSNNDQVPEPISSDFECDDEDNDINGEILTLRDNKENYQPIINKSESVKFDNPTNSNNSLQNNSNIEIDTN</sequence>
<dbReference type="InterPro" id="IPR007145">
    <property type="entry name" value="MAP65_Ase1_PRC1"/>
</dbReference>